<dbReference type="EMBL" id="BSYO01000024">
    <property type="protein sequence ID" value="GMH21964.1"/>
    <property type="molecule type" value="Genomic_DNA"/>
</dbReference>
<feature type="binding site" evidence="9">
    <location>
        <position position="97"/>
    </location>
    <ligand>
        <name>oxalate</name>
        <dbReference type="ChEBI" id="CHEBI:30623"/>
    </ligand>
</feature>
<dbReference type="GO" id="GO:0010497">
    <property type="term" value="P:plasmodesmata-mediated intercellular transport"/>
    <property type="evidence" value="ECO:0007669"/>
    <property type="project" value="UniProtKB-ARBA"/>
</dbReference>
<evidence type="ECO:0000256" key="10">
    <source>
        <dbReference type="PIRSR" id="PIRSR601929-2"/>
    </source>
</evidence>
<keyword evidence="6 12" id="KW-0732">Signal</keyword>
<evidence type="ECO:0000313" key="14">
    <source>
        <dbReference type="EMBL" id="GMH21964.1"/>
    </source>
</evidence>
<organism evidence="14 15">
    <name type="scientific">Nepenthes gracilis</name>
    <name type="common">Slender pitcher plant</name>
    <dbReference type="NCBI Taxonomy" id="150966"/>
    <lineage>
        <taxon>Eukaryota</taxon>
        <taxon>Viridiplantae</taxon>
        <taxon>Streptophyta</taxon>
        <taxon>Embryophyta</taxon>
        <taxon>Tracheophyta</taxon>
        <taxon>Spermatophyta</taxon>
        <taxon>Magnoliopsida</taxon>
        <taxon>eudicotyledons</taxon>
        <taxon>Gunneridae</taxon>
        <taxon>Pentapetalae</taxon>
        <taxon>Caryophyllales</taxon>
        <taxon>Nepenthaceae</taxon>
        <taxon>Nepenthes</taxon>
    </lineage>
</organism>
<dbReference type="InterPro" id="IPR014710">
    <property type="entry name" value="RmlC-like_jellyroll"/>
</dbReference>
<comment type="subcellular location">
    <subcellularLocation>
        <location evidence="1">Secreted</location>
        <location evidence="1">Extracellular space</location>
        <location evidence="1">Apoplast</location>
    </subcellularLocation>
</comment>
<dbReference type="PROSITE" id="PS00725">
    <property type="entry name" value="GERMIN"/>
    <property type="match status" value="1"/>
</dbReference>
<dbReference type="FunFam" id="2.60.120.10:FF:000025">
    <property type="entry name" value="germin-like protein subfamily 2 member 1"/>
    <property type="match status" value="1"/>
</dbReference>
<evidence type="ECO:0000256" key="4">
    <source>
        <dbReference type="ARBA" id="ARBA00022525"/>
    </source>
</evidence>
<protein>
    <recommendedName>
        <fullName evidence="13">Cupin type-1 domain-containing protein</fullName>
    </recommendedName>
</protein>
<keyword evidence="3" id="KW-0052">Apoplast</keyword>
<dbReference type="SUPFAM" id="SSF51182">
    <property type="entry name" value="RmlC-like cupins"/>
    <property type="match status" value="1"/>
</dbReference>
<dbReference type="Gene3D" id="2.60.110.10">
    <property type="entry name" value="Thaumatin"/>
    <property type="match status" value="1"/>
</dbReference>
<dbReference type="Gene3D" id="2.60.120.10">
    <property type="entry name" value="Jelly Rolls"/>
    <property type="match status" value="1"/>
</dbReference>
<feature type="signal peptide" evidence="12">
    <location>
        <begin position="1"/>
        <end position="23"/>
    </location>
</feature>
<evidence type="ECO:0000256" key="6">
    <source>
        <dbReference type="ARBA" id="ARBA00022729"/>
    </source>
</evidence>
<evidence type="ECO:0000256" key="1">
    <source>
        <dbReference type="ARBA" id="ARBA00004271"/>
    </source>
</evidence>
<dbReference type="GO" id="GO:2000280">
    <property type="term" value="P:regulation of root development"/>
    <property type="evidence" value="ECO:0007669"/>
    <property type="project" value="UniProtKB-ARBA"/>
</dbReference>
<comment type="caution">
    <text evidence="14">The sequence shown here is derived from an EMBL/GenBank/DDBJ whole genome shotgun (WGS) entry which is preliminary data.</text>
</comment>
<dbReference type="InterPro" id="IPR011051">
    <property type="entry name" value="RmlC_Cupin_sf"/>
</dbReference>
<evidence type="ECO:0000313" key="15">
    <source>
        <dbReference type="Proteomes" id="UP001279734"/>
    </source>
</evidence>
<dbReference type="SUPFAM" id="SSF49870">
    <property type="entry name" value="Osmotin, thaumatin-like protein"/>
    <property type="match status" value="1"/>
</dbReference>
<feature type="binding site" evidence="9">
    <location>
        <position position="107"/>
    </location>
    <ligand>
        <name>oxalate</name>
        <dbReference type="ChEBI" id="CHEBI:30623"/>
    </ligand>
</feature>
<dbReference type="AlphaFoldDB" id="A0AAD3T3Q7"/>
<dbReference type="InterPro" id="IPR006045">
    <property type="entry name" value="Cupin_1"/>
</dbReference>
<comment type="similarity">
    <text evidence="2">Belongs to the germin family.</text>
</comment>
<feature type="disulfide bond" evidence="11">
    <location>
        <begin position="33"/>
        <end position="48"/>
    </location>
</feature>
<dbReference type="GO" id="GO:0048046">
    <property type="term" value="C:apoplast"/>
    <property type="evidence" value="ECO:0007669"/>
    <property type="project" value="UniProtKB-SubCell"/>
</dbReference>
<dbReference type="InterPro" id="IPR001929">
    <property type="entry name" value="Germin"/>
</dbReference>
<dbReference type="InterPro" id="IPR019780">
    <property type="entry name" value="Germin_Mn-BS"/>
</dbReference>
<accession>A0AAD3T3Q7</accession>
<dbReference type="CDD" id="cd02241">
    <property type="entry name" value="cupin_OxOx"/>
    <property type="match status" value="1"/>
</dbReference>
<evidence type="ECO:0000256" key="2">
    <source>
        <dbReference type="ARBA" id="ARBA00007456"/>
    </source>
</evidence>
<reference evidence="14" key="1">
    <citation type="submission" date="2023-05" db="EMBL/GenBank/DDBJ databases">
        <title>Nepenthes gracilis genome sequencing.</title>
        <authorList>
            <person name="Fukushima K."/>
        </authorList>
    </citation>
    <scope>NUCLEOTIDE SEQUENCE</scope>
    <source>
        <strain evidence="14">SING2019-196</strain>
    </source>
</reference>
<evidence type="ECO:0000256" key="3">
    <source>
        <dbReference type="ARBA" id="ARBA00022523"/>
    </source>
</evidence>
<gene>
    <name evidence="14" type="ORF">Nepgr_023807</name>
</gene>
<dbReference type="Pfam" id="PF00190">
    <property type="entry name" value="Cupin_1"/>
    <property type="match status" value="1"/>
</dbReference>
<feature type="binding site" evidence="10">
    <location>
        <position position="156"/>
    </location>
    <ligand>
        <name>Mn(2+)</name>
        <dbReference type="ChEBI" id="CHEBI:29035"/>
    </ligand>
</feature>
<proteinExistence type="inferred from homology"/>
<dbReference type="InterPro" id="IPR001938">
    <property type="entry name" value="Thaumatin"/>
</dbReference>
<evidence type="ECO:0000256" key="9">
    <source>
        <dbReference type="PIRSR" id="PIRSR601929-1"/>
    </source>
</evidence>
<dbReference type="PRINTS" id="PR00325">
    <property type="entry name" value="GERMIN"/>
</dbReference>
<evidence type="ECO:0000256" key="7">
    <source>
        <dbReference type="ARBA" id="ARBA00023157"/>
    </source>
</evidence>
<evidence type="ECO:0000259" key="13">
    <source>
        <dbReference type="SMART" id="SM00835"/>
    </source>
</evidence>
<evidence type="ECO:0000256" key="11">
    <source>
        <dbReference type="PIRSR" id="PIRSR601929-3"/>
    </source>
</evidence>
<dbReference type="InterPro" id="IPR037176">
    <property type="entry name" value="Osmotin/thaumatin-like_sf"/>
</dbReference>
<dbReference type="GO" id="GO:0030145">
    <property type="term" value="F:manganese ion binding"/>
    <property type="evidence" value="ECO:0007669"/>
    <property type="project" value="InterPro"/>
</dbReference>
<dbReference type="Pfam" id="PF00314">
    <property type="entry name" value="Thaumatin"/>
    <property type="match status" value="1"/>
</dbReference>
<feature type="binding site" evidence="10">
    <location>
        <position position="112"/>
    </location>
    <ligand>
        <name>Mn(2+)</name>
        <dbReference type="ChEBI" id="CHEBI:29035"/>
    </ligand>
</feature>
<dbReference type="PANTHER" id="PTHR31238">
    <property type="entry name" value="GERMIN-LIKE PROTEIN SUBFAMILY 3 MEMBER 3"/>
    <property type="match status" value="1"/>
</dbReference>
<evidence type="ECO:0000256" key="8">
    <source>
        <dbReference type="ARBA" id="ARBA00023211"/>
    </source>
</evidence>
<dbReference type="SMART" id="SM00835">
    <property type="entry name" value="Cupin_1"/>
    <property type="match status" value="1"/>
</dbReference>
<evidence type="ECO:0000256" key="12">
    <source>
        <dbReference type="SAM" id="SignalP"/>
    </source>
</evidence>
<dbReference type="Proteomes" id="UP001279734">
    <property type="component" value="Unassembled WGS sequence"/>
</dbReference>
<name>A0AAD3T3Q7_NEPGR</name>
<keyword evidence="5 9" id="KW-0479">Metal-binding</keyword>
<feature type="chain" id="PRO_5042075195" description="Cupin type-1 domain-containing protein" evidence="12">
    <location>
        <begin position="24"/>
        <end position="436"/>
    </location>
</feature>
<feature type="binding site" evidence="9">
    <location>
        <position position="117"/>
    </location>
    <ligand>
        <name>oxalate</name>
        <dbReference type="ChEBI" id="CHEBI:30623"/>
    </ligand>
</feature>
<dbReference type="GO" id="GO:0009506">
    <property type="term" value="C:plasmodesma"/>
    <property type="evidence" value="ECO:0007669"/>
    <property type="project" value="UniProtKB-ARBA"/>
</dbReference>
<keyword evidence="4" id="KW-0964">Secreted</keyword>
<feature type="binding site" evidence="10">
    <location>
        <position position="117"/>
    </location>
    <ligand>
        <name>Mn(2+)</name>
        <dbReference type="ChEBI" id="CHEBI:29035"/>
    </ligand>
</feature>
<keyword evidence="8 9" id="KW-0464">Manganese</keyword>
<feature type="binding site" evidence="9">
    <location>
        <position position="112"/>
    </location>
    <ligand>
        <name>oxalate</name>
        <dbReference type="ChEBI" id="CHEBI:30623"/>
    </ligand>
</feature>
<evidence type="ECO:0000256" key="5">
    <source>
        <dbReference type="ARBA" id="ARBA00022723"/>
    </source>
</evidence>
<keyword evidence="7 11" id="KW-1015">Disulfide bond</keyword>
<dbReference type="SMART" id="SM00205">
    <property type="entry name" value="THN"/>
    <property type="match status" value="1"/>
</dbReference>
<keyword evidence="15" id="KW-1185">Reference proteome</keyword>
<feature type="binding site" evidence="10">
    <location>
        <position position="110"/>
    </location>
    <ligand>
        <name>Mn(2+)</name>
        <dbReference type="ChEBI" id="CHEBI:29035"/>
    </ligand>
</feature>
<dbReference type="PROSITE" id="PS51367">
    <property type="entry name" value="THAUMATIN_2"/>
    <property type="match status" value="1"/>
</dbReference>
<feature type="domain" description="Cupin type-1" evidence="13">
    <location>
        <begin position="66"/>
        <end position="210"/>
    </location>
</feature>
<dbReference type="CDD" id="cd09218">
    <property type="entry name" value="TLP-PA"/>
    <property type="match status" value="1"/>
</dbReference>
<sequence>MASTISILFFLASFLLAPSPLQSADPDPLQDFCVGLINATESVNGFPCKPASAVTANDFSSDVIAYEGNTNNPFGSNVTGANAMAFPGLNTLGVSMNRIDLAPGGLNPPHSHPRATELDIVIEGTVMIGFVTTGNVFYSKVLRKGELFVVPRGLVHFERNIGKGKALIFAAFNGQMPGTVSIAPTLFGAKPPIPDAVLSKAFQVGTGVVDEIKSKGHTASITVINKCPFQIWPSAAPNNGHAVLADGGFHLESGHSRLIEAPGNWNGRIWARTGSNFDANSWQPAYQTGDCGGRLACNGLIGTPPATLVEISLHADKNTPSYYDVSLVDGYNLPVSITTVCPAELAVANEDGEVVACKSTCLAFGADRFRCRNEYGSAGKCKPSVYSKLFKDACPWYFSYAFDAPSPLVSCGVTELFITFCPAKWSDGGDNQYEPV</sequence>